<dbReference type="AlphaFoldDB" id="A0A9P6JZF6"/>
<accession>A0A9P6JZF6</accession>
<proteinExistence type="predicted"/>
<evidence type="ECO:0000313" key="2">
    <source>
        <dbReference type="Proteomes" id="UP000723463"/>
    </source>
</evidence>
<dbReference type="PANTHER" id="PTHR34825:SF1">
    <property type="entry name" value="AAA-ATPASE-LIKE DOMAIN-CONTAINING PROTEIN"/>
    <property type="match status" value="1"/>
</dbReference>
<dbReference type="Proteomes" id="UP000723463">
    <property type="component" value="Unassembled WGS sequence"/>
</dbReference>
<dbReference type="PANTHER" id="PTHR34825">
    <property type="entry name" value="CONSERVED PROTEIN, WITH A WEAK D-GALACTARATE DEHYDRATASE/ALTRONATE HYDROLASE DOMAIN"/>
    <property type="match status" value="1"/>
</dbReference>
<sequence>MLNRSIEQFYRTYEPYLRISADYLIENLIKDNAAASLSECVLVVHNILTSVGSPEDPLSKIKGIYLMADEYDSYSNEYLVPNDVHWKPPRGAEPDSLLKGFWASVKTGLGRNKIAKCYITGVSPQSLVDNTSGFNVARYVSWEPMLVGFCGLTDADVAAALALEKVCGSTTKAKKHLKIMKDHYNGFNFVPGGRGPLTYNTNTCLEYLQSLAEGEPMRNPLSVTNSEASDISLQAGELAKFKAAWLSYMVHLGGLTFCVRKKALRVLNLVAAERFGRAVLQRHQATLEDVNGAFRSLIDEGNIDRIFGLYARGMQQHDVGAHDFKKEEDHCNSMRFTLLANIHPSLRKVGVETTVTKPSGKPGRIDMLISVPLKKRLFVLEWKSLQIDCINIGSGSPLQKASVLADIRNVSEVLDLRLRNDRFRAGQTIREWILSGPQDQLREYVQSAEIQKWKDGGYTITPVLAVVVGSRHVLLWNLDGDVLDASPRLALE</sequence>
<comment type="caution">
    <text evidence="1">The sequence shown here is derived from an EMBL/GenBank/DDBJ whole genome shotgun (WGS) entry which is preliminary data.</text>
</comment>
<reference evidence="1" key="1">
    <citation type="journal article" date="2020" name="Fungal Divers.">
        <title>Resolving the Mortierellaceae phylogeny through synthesis of multi-gene phylogenetics and phylogenomics.</title>
        <authorList>
            <person name="Vandepol N."/>
            <person name="Liber J."/>
            <person name="Desiro A."/>
            <person name="Na H."/>
            <person name="Kennedy M."/>
            <person name="Barry K."/>
            <person name="Grigoriev I.V."/>
            <person name="Miller A.N."/>
            <person name="O'Donnell K."/>
            <person name="Stajich J.E."/>
            <person name="Bonito G."/>
        </authorList>
    </citation>
    <scope>NUCLEOTIDE SEQUENCE</scope>
    <source>
        <strain evidence="1">NRRL 2591</strain>
    </source>
</reference>
<evidence type="ECO:0008006" key="3">
    <source>
        <dbReference type="Google" id="ProtNLM"/>
    </source>
</evidence>
<dbReference type="EMBL" id="JAAAXW010000257">
    <property type="protein sequence ID" value="KAF9539231.1"/>
    <property type="molecule type" value="Genomic_DNA"/>
</dbReference>
<name>A0A9P6JZF6_9FUNG</name>
<organism evidence="1 2">
    <name type="scientific">Mortierella hygrophila</name>
    <dbReference type="NCBI Taxonomy" id="979708"/>
    <lineage>
        <taxon>Eukaryota</taxon>
        <taxon>Fungi</taxon>
        <taxon>Fungi incertae sedis</taxon>
        <taxon>Mucoromycota</taxon>
        <taxon>Mortierellomycotina</taxon>
        <taxon>Mortierellomycetes</taxon>
        <taxon>Mortierellales</taxon>
        <taxon>Mortierellaceae</taxon>
        <taxon>Mortierella</taxon>
    </lineage>
</organism>
<gene>
    <name evidence="1" type="ORF">EC957_005633</name>
</gene>
<protein>
    <recommendedName>
        <fullName evidence="3">AAA-ATPase-like domain-containing protein</fullName>
    </recommendedName>
</protein>
<keyword evidence="2" id="KW-1185">Reference proteome</keyword>
<evidence type="ECO:0000313" key="1">
    <source>
        <dbReference type="EMBL" id="KAF9539231.1"/>
    </source>
</evidence>